<name>A0ABW9QQA1_9ACTN</name>
<proteinExistence type="predicted"/>
<keyword evidence="2" id="KW-1185">Reference proteome</keyword>
<protein>
    <recommendedName>
        <fullName evidence="3">YgiT-type zinc finger protein</fullName>
    </recommendedName>
</protein>
<evidence type="ECO:0008006" key="3">
    <source>
        <dbReference type="Google" id="ProtNLM"/>
    </source>
</evidence>
<reference evidence="1 2" key="1">
    <citation type="submission" date="2019-11" db="EMBL/GenBank/DDBJ databases">
        <title>Acidiferrimicrobium australis gen. nov., sp. nov., an acidophilic and obligately heterotrophic, member of the Actinobacteria that catalyses dissimilatory oxido- reduction of iron isolated from metal-rich acidic water in Chile.</title>
        <authorList>
            <person name="Gonzalez D."/>
            <person name="Huber K."/>
            <person name="Hedrich S."/>
            <person name="Rojas-Villalobos C."/>
            <person name="Quatrini R."/>
            <person name="Dinamarca M.A."/>
            <person name="Schwarz A."/>
            <person name="Canales C."/>
            <person name="Nancucheo I."/>
        </authorList>
    </citation>
    <scope>NUCLEOTIDE SEQUENCE [LARGE SCALE GENOMIC DNA]</scope>
    <source>
        <strain evidence="1 2">USS-CCA1</strain>
    </source>
</reference>
<evidence type="ECO:0000313" key="2">
    <source>
        <dbReference type="Proteomes" id="UP000437736"/>
    </source>
</evidence>
<evidence type="ECO:0000313" key="1">
    <source>
        <dbReference type="EMBL" id="MST31807.1"/>
    </source>
</evidence>
<dbReference type="EMBL" id="WJHE01000140">
    <property type="protein sequence ID" value="MST31807.1"/>
    <property type="molecule type" value="Genomic_DNA"/>
</dbReference>
<sequence length="100" mass="11269">MRCPWCDFEGPLRPLHAHLAVSHPEQVRFEDRSGGDRQVYAVACPICGAGYEQTIKPRHAPDFVDEYRREIRLVAFDMLLNHLVGEHEPHAGAGPNPPES</sequence>
<accession>A0ABW9QQA1</accession>
<gene>
    <name evidence="1" type="ORF">GHK86_03565</name>
</gene>
<dbReference type="Proteomes" id="UP000437736">
    <property type="component" value="Unassembled WGS sequence"/>
</dbReference>
<comment type="caution">
    <text evidence="1">The sequence shown here is derived from an EMBL/GenBank/DDBJ whole genome shotgun (WGS) entry which is preliminary data.</text>
</comment>
<organism evidence="1 2">
    <name type="scientific">Acidiferrimicrobium australe</name>
    <dbReference type="NCBI Taxonomy" id="2664430"/>
    <lineage>
        <taxon>Bacteria</taxon>
        <taxon>Bacillati</taxon>
        <taxon>Actinomycetota</taxon>
        <taxon>Acidimicrobiia</taxon>
        <taxon>Acidimicrobiales</taxon>
        <taxon>Acidimicrobiaceae</taxon>
        <taxon>Acidiferrimicrobium</taxon>
    </lineage>
</organism>